<gene>
    <name evidence="4" type="ORF">AT727_02580</name>
</gene>
<dbReference type="SUPFAM" id="SSF52374">
    <property type="entry name" value="Nucleotidylyl transferase"/>
    <property type="match status" value="1"/>
</dbReference>
<dbReference type="InterPro" id="IPR004821">
    <property type="entry name" value="Cyt_trans-like"/>
</dbReference>
<dbReference type="InterPro" id="IPR014729">
    <property type="entry name" value="Rossmann-like_a/b/a_fold"/>
</dbReference>
<dbReference type="PANTHER" id="PTHR43793">
    <property type="entry name" value="FAD SYNTHASE"/>
    <property type="match status" value="1"/>
</dbReference>
<dbReference type="OrthoDB" id="9802794at2"/>
<dbReference type="Gene3D" id="3.40.50.620">
    <property type="entry name" value="HUPs"/>
    <property type="match status" value="1"/>
</dbReference>
<proteinExistence type="predicted"/>
<protein>
    <submittedName>
        <fullName evidence="4">Glycerol-3-phosphate cytidylyltransferase</fullName>
    </submittedName>
</protein>
<dbReference type="EMBL" id="LOCK01000001">
    <property type="protein sequence ID" value="KTE93859.1"/>
    <property type="molecule type" value="Genomic_DNA"/>
</dbReference>
<feature type="domain" description="Cytidyltransferase-like" evidence="3">
    <location>
        <begin position="14"/>
        <end position="139"/>
    </location>
</feature>
<keyword evidence="1 4" id="KW-0808">Transferase</keyword>
<dbReference type="PANTHER" id="PTHR43793:SF1">
    <property type="entry name" value="FAD SYNTHASE"/>
    <property type="match status" value="1"/>
</dbReference>
<accession>A0A0W1JQB0</accession>
<dbReference type="NCBIfam" id="TIGR00125">
    <property type="entry name" value="cyt_tran_rel"/>
    <property type="match status" value="1"/>
</dbReference>
<sequence length="154" mass="17861">MGRVKQIKKYNVGYTTGVFDLFHIGHLNLLERCKEQCNHLIVAVCTDEYAHESGKHPIISYEDRARIIAALKCVNKVIPMTYTDKLKAWQENKFDVLFSGDDWKGSQRYAETERQFKEIGVDIVYFPYTKTVSTTMIRNKLRYGRLTVTKSAKS</sequence>
<name>A0A0W1JQB0_DESHA</name>
<evidence type="ECO:0000313" key="4">
    <source>
        <dbReference type="EMBL" id="KTE93859.1"/>
    </source>
</evidence>
<evidence type="ECO:0000256" key="2">
    <source>
        <dbReference type="ARBA" id="ARBA00022695"/>
    </source>
</evidence>
<dbReference type="GO" id="GO:0016779">
    <property type="term" value="F:nucleotidyltransferase activity"/>
    <property type="evidence" value="ECO:0007669"/>
    <property type="project" value="UniProtKB-KW"/>
</dbReference>
<reference evidence="4 5" key="1">
    <citation type="submission" date="2015-12" db="EMBL/GenBank/DDBJ databases">
        <title>Draft Genome Sequence of Desulfitobacterium hafniense Strain DH, a Sulfate-reducing Bacterium Isolated from Paddy Soils.</title>
        <authorList>
            <person name="Bao P."/>
            <person name="Zhang X."/>
            <person name="Li G."/>
        </authorList>
    </citation>
    <scope>NUCLEOTIDE SEQUENCE [LARGE SCALE GENOMIC DNA]</scope>
    <source>
        <strain evidence="4 5">DH</strain>
    </source>
</reference>
<dbReference type="AlphaFoldDB" id="A0A0W1JQB0"/>
<organism evidence="4 5">
    <name type="scientific">Desulfitobacterium hafniense</name>
    <name type="common">Desulfitobacterium frappieri</name>
    <dbReference type="NCBI Taxonomy" id="49338"/>
    <lineage>
        <taxon>Bacteria</taxon>
        <taxon>Bacillati</taxon>
        <taxon>Bacillota</taxon>
        <taxon>Clostridia</taxon>
        <taxon>Eubacteriales</taxon>
        <taxon>Desulfitobacteriaceae</taxon>
        <taxon>Desulfitobacterium</taxon>
    </lineage>
</organism>
<dbReference type="InterPro" id="IPR050385">
    <property type="entry name" value="Archaeal_FAD_synthase"/>
</dbReference>
<dbReference type="Pfam" id="PF01467">
    <property type="entry name" value="CTP_transf_like"/>
    <property type="match status" value="1"/>
</dbReference>
<evidence type="ECO:0000313" key="5">
    <source>
        <dbReference type="Proteomes" id="UP000054623"/>
    </source>
</evidence>
<comment type="caution">
    <text evidence="4">The sequence shown here is derived from an EMBL/GenBank/DDBJ whole genome shotgun (WGS) entry which is preliminary data.</text>
</comment>
<keyword evidence="2 4" id="KW-0548">Nucleotidyltransferase</keyword>
<evidence type="ECO:0000259" key="3">
    <source>
        <dbReference type="Pfam" id="PF01467"/>
    </source>
</evidence>
<evidence type="ECO:0000256" key="1">
    <source>
        <dbReference type="ARBA" id="ARBA00022679"/>
    </source>
</evidence>
<dbReference type="Proteomes" id="UP000054623">
    <property type="component" value="Unassembled WGS sequence"/>
</dbReference>